<protein>
    <submittedName>
        <fullName evidence="12">SBP domain-containing protein</fullName>
    </submittedName>
</protein>
<dbReference type="InterPro" id="IPR036893">
    <property type="entry name" value="SBP_sf"/>
</dbReference>
<dbReference type="EMBL" id="BDDD01000328">
    <property type="protein sequence ID" value="GAV63937.1"/>
    <property type="molecule type" value="Genomic_DNA"/>
</dbReference>
<evidence type="ECO:0000256" key="7">
    <source>
        <dbReference type="ARBA" id="ARBA00023163"/>
    </source>
</evidence>
<evidence type="ECO:0000256" key="2">
    <source>
        <dbReference type="ARBA" id="ARBA00022723"/>
    </source>
</evidence>
<evidence type="ECO:0000256" key="5">
    <source>
        <dbReference type="ARBA" id="ARBA00023015"/>
    </source>
</evidence>
<keyword evidence="13" id="KW-1185">Reference proteome</keyword>
<organism evidence="12 13">
    <name type="scientific">Cephalotus follicularis</name>
    <name type="common">Albany pitcher plant</name>
    <dbReference type="NCBI Taxonomy" id="3775"/>
    <lineage>
        <taxon>Eukaryota</taxon>
        <taxon>Viridiplantae</taxon>
        <taxon>Streptophyta</taxon>
        <taxon>Embryophyta</taxon>
        <taxon>Tracheophyta</taxon>
        <taxon>Spermatophyta</taxon>
        <taxon>Magnoliopsida</taxon>
        <taxon>eudicotyledons</taxon>
        <taxon>Gunneridae</taxon>
        <taxon>Pentapetalae</taxon>
        <taxon>rosids</taxon>
        <taxon>fabids</taxon>
        <taxon>Oxalidales</taxon>
        <taxon>Cephalotaceae</taxon>
        <taxon>Cephalotus</taxon>
    </lineage>
</organism>
<evidence type="ECO:0000259" key="11">
    <source>
        <dbReference type="PROSITE" id="PS51141"/>
    </source>
</evidence>
<dbReference type="GO" id="GO:0008270">
    <property type="term" value="F:zinc ion binding"/>
    <property type="evidence" value="ECO:0007669"/>
    <property type="project" value="UniProtKB-KW"/>
</dbReference>
<feature type="compositionally biased region" description="Low complexity" evidence="10">
    <location>
        <begin position="48"/>
        <end position="58"/>
    </location>
</feature>
<name>A0A1Q3B7C6_CEPFO</name>
<evidence type="ECO:0000256" key="9">
    <source>
        <dbReference type="PROSITE-ProRule" id="PRU00470"/>
    </source>
</evidence>
<feature type="compositionally biased region" description="Low complexity" evidence="10">
    <location>
        <begin position="153"/>
        <end position="162"/>
    </location>
</feature>
<dbReference type="PANTHER" id="PTHR31251">
    <property type="entry name" value="SQUAMOSA PROMOTER-BINDING-LIKE PROTEIN 4"/>
    <property type="match status" value="1"/>
</dbReference>
<evidence type="ECO:0000313" key="13">
    <source>
        <dbReference type="Proteomes" id="UP000187406"/>
    </source>
</evidence>
<feature type="region of interest" description="Disordered" evidence="10">
    <location>
        <begin position="41"/>
        <end position="71"/>
    </location>
</feature>
<feature type="compositionally biased region" description="Polar residues" evidence="10">
    <location>
        <begin position="289"/>
        <end position="306"/>
    </location>
</feature>
<comment type="caution">
    <text evidence="12">The sequence shown here is derived from an EMBL/GenBank/DDBJ whole genome shotgun (WGS) entry which is preliminary data.</text>
</comment>
<dbReference type="SUPFAM" id="SSF103612">
    <property type="entry name" value="SBT domain"/>
    <property type="match status" value="1"/>
</dbReference>
<dbReference type="AlphaFoldDB" id="A0A1Q3B7C6"/>
<feature type="compositionally biased region" description="Low complexity" evidence="10">
    <location>
        <begin position="11"/>
        <end position="24"/>
    </location>
</feature>
<dbReference type="PANTHER" id="PTHR31251:SF191">
    <property type="entry name" value="SBP-TYPE DOMAIN-CONTAINING PROTEIN"/>
    <property type="match status" value="1"/>
</dbReference>
<evidence type="ECO:0000256" key="3">
    <source>
        <dbReference type="ARBA" id="ARBA00022771"/>
    </source>
</evidence>
<dbReference type="OrthoDB" id="514967at2759"/>
<dbReference type="Pfam" id="PF03110">
    <property type="entry name" value="SBP"/>
    <property type="match status" value="1"/>
</dbReference>
<evidence type="ECO:0000256" key="10">
    <source>
        <dbReference type="SAM" id="MobiDB-lite"/>
    </source>
</evidence>
<evidence type="ECO:0000256" key="8">
    <source>
        <dbReference type="ARBA" id="ARBA00023242"/>
    </source>
</evidence>
<evidence type="ECO:0000256" key="6">
    <source>
        <dbReference type="ARBA" id="ARBA00023125"/>
    </source>
</evidence>
<keyword evidence="8" id="KW-0539">Nucleus</keyword>
<dbReference type="InterPro" id="IPR004333">
    <property type="entry name" value="SBP_dom"/>
</dbReference>
<proteinExistence type="predicted"/>
<feature type="region of interest" description="Disordered" evidence="10">
    <location>
        <begin position="1"/>
        <end position="26"/>
    </location>
</feature>
<dbReference type="Proteomes" id="UP000187406">
    <property type="component" value="Unassembled WGS sequence"/>
</dbReference>
<keyword evidence="3 9" id="KW-0863">Zinc-finger</keyword>
<sequence length="371" mass="40197">MEIRSGSACDESNSSPPNSSSTESLNGLMFGQKMYFEDLGVGAPAKTGPRSGSSGSGSRKVRGGVVQGGQPPRCQVEGCNADLSDAKAYYSRHKVCGMHSKSPMVIVDSLEQRFCQQCSRFHQLPEFDQGKRSCRRRLAGHNERRRKPPPGSLLPSRSGRLSSPMFDNSSRLGGFVIDFSAYPRLSGRDAWPARSSETVARIQTTATGSPDAHSWQTSSLNPPFDLFLQGSAAGTLFSNPGIPSEECFTGVTDSSCALSLLSNQSWNSRNQASGLGMNNLMNVDGESVAQPTTHGATMTQYPSSSWGFKRNEAGSSSHEMTPDLVLGQLSQPVNNQFSVGLELSQQSRRHYLELENSRGYHSSAQHMNWSL</sequence>
<evidence type="ECO:0000313" key="12">
    <source>
        <dbReference type="EMBL" id="GAV63937.1"/>
    </source>
</evidence>
<feature type="compositionally biased region" description="Basic residues" evidence="10">
    <location>
        <begin position="138"/>
        <end position="148"/>
    </location>
</feature>
<keyword evidence="7" id="KW-0804">Transcription</keyword>
<dbReference type="FunFam" id="4.10.1100.10:FF:000001">
    <property type="entry name" value="Squamosa promoter-binding-like protein 14"/>
    <property type="match status" value="1"/>
</dbReference>
<dbReference type="GO" id="GO:0005634">
    <property type="term" value="C:nucleus"/>
    <property type="evidence" value="ECO:0007669"/>
    <property type="project" value="UniProtKB-SubCell"/>
</dbReference>
<comment type="subcellular location">
    <subcellularLocation>
        <location evidence="1">Nucleus</location>
    </subcellularLocation>
</comment>
<reference evidence="13" key="1">
    <citation type="submission" date="2016-04" db="EMBL/GenBank/DDBJ databases">
        <title>Cephalotus genome sequencing.</title>
        <authorList>
            <person name="Fukushima K."/>
            <person name="Hasebe M."/>
            <person name="Fang X."/>
        </authorList>
    </citation>
    <scope>NUCLEOTIDE SEQUENCE [LARGE SCALE GENOMIC DNA]</scope>
    <source>
        <strain evidence="13">cv. St1</strain>
    </source>
</reference>
<keyword evidence="4" id="KW-0862">Zinc</keyword>
<keyword evidence="6" id="KW-0238">DNA-binding</keyword>
<dbReference type="FunCoup" id="A0A1Q3B7C6">
    <property type="interactions" value="306"/>
</dbReference>
<keyword evidence="2" id="KW-0479">Metal-binding</keyword>
<dbReference type="STRING" id="3775.A0A1Q3B7C6"/>
<gene>
    <name evidence="12" type="ORF">CFOL_v3_07455</name>
</gene>
<dbReference type="Gene3D" id="4.10.1100.10">
    <property type="entry name" value="Transcription factor, SBP-box domain"/>
    <property type="match status" value="1"/>
</dbReference>
<feature type="region of interest" description="Disordered" evidence="10">
    <location>
        <begin position="138"/>
        <end position="162"/>
    </location>
</feature>
<evidence type="ECO:0000256" key="4">
    <source>
        <dbReference type="ARBA" id="ARBA00022833"/>
    </source>
</evidence>
<dbReference type="GO" id="GO:0003677">
    <property type="term" value="F:DNA binding"/>
    <property type="evidence" value="ECO:0007669"/>
    <property type="project" value="UniProtKB-KW"/>
</dbReference>
<dbReference type="PROSITE" id="PS51141">
    <property type="entry name" value="ZF_SBP"/>
    <property type="match status" value="1"/>
</dbReference>
<evidence type="ECO:0000256" key="1">
    <source>
        <dbReference type="ARBA" id="ARBA00004123"/>
    </source>
</evidence>
<dbReference type="InterPro" id="IPR044817">
    <property type="entry name" value="SBP-like"/>
</dbReference>
<dbReference type="InParanoid" id="A0A1Q3B7C6"/>
<feature type="domain" description="SBP-type" evidence="11">
    <location>
        <begin position="71"/>
        <end position="148"/>
    </location>
</feature>
<keyword evidence="5" id="KW-0805">Transcription regulation</keyword>
<accession>A0A1Q3B7C6</accession>
<feature type="region of interest" description="Disordered" evidence="10">
    <location>
        <begin position="289"/>
        <end position="320"/>
    </location>
</feature>